<proteinExistence type="predicted"/>
<feature type="transmembrane region" description="Helical" evidence="1">
    <location>
        <begin position="274"/>
        <end position="298"/>
    </location>
</feature>
<dbReference type="RefSeq" id="WP_076348704.1">
    <property type="nucleotide sequence ID" value="NZ_FTOO01000012.1"/>
</dbReference>
<dbReference type="Proteomes" id="UP000186156">
    <property type="component" value="Unassembled WGS sequence"/>
</dbReference>
<feature type="transmembrane region" description="Helical" evidence="1">
    <location>
        <begin position="185"/>
        <end position="208"/>
    </location>
</feature>
<dbReference type="EMBL" id="FTOO01000012">
    <property type="protein sequence ID" value="SIT07665.1"/>
    <property type="molecule type" value="Genomic_DNA"/>
</dbReference>
<dbReference type="STRING" id="252246.SAMN05421799_11262"/>
<protein>
    <recommendedName>
        <fullName evidence="4">Mannosyltransferase (PIG-V)</fullName>
    </recommendedName>
</protein>
<organism evidence="2 3">
    <name type="scientific">Alicyclobacillus vulcanalis</name>
    <dbReference type="NCBI Taxonomy" id="252246"/>
    <lineage>
        <taxon>Bacteria</taxon>
        <taxon>Bacillati</taxon>
        <taxon>Bacillota</taxon>
        <taxon>Bacilli</taxon>
        <taxon>Bacillales</taxon>
        <taxon>Alicyclobacillaceae</taxon>
        <taxon>Alicyclobacillus</taxon>
    </lineage>
</organism>
<feature type="transmembrane region" description="Helical" evidence="1">
    <location>
        <begin position="220"/>
        <end position="239"/>
    </location>
</feature>
<evidence type="ECO:0000256" key="1">
    <source>
        <dbReference type="SAM" id="Phobius"/>
    </source>
</evidence>
<keyword evidence="1" id="KW-0472">Membrane</keyword>
<feature type="transmembrane region" description="Helical" evidence="1">
    <location>
        <begin position="12"/>
        <end position="35"/>
    </location>
</feature>
<sequence length="393" mass="43212">MNVQEPLSRARVLRHVLTAWAAHWVVVMAGVLGPIGDAPTRLSLTGTWLDHFLQWDSQWFVDIARYGYVFPPHVQKTFIPTGNAVPFVPYDKATAFLPGLPILLHALGVPAVFALTNLLVGLDLVLAYAVAEFEWPGAGLPAALLLAVNPCAIIFSSVYSETYTLTAFLLILWGLQRPTDRRRMAAAYLGAFLAPSFHDLGALALLFGLRLLRLRRYRQALTFAACFCVTPAAYALYMWHRFGTPFAILAAESSWHRRWTWPFVNVGDAIRDGAFTSVGLLTVFVVGLLCVQGGLAIWRDRFLLAPQDGKIVDSLESGLWMWSIAAIDLCANMPHNPLESTLRFASVVYPATAGIARSFVTRPSSALFWGTLVAFASVGVLGAGLFSHGWFFQ</sequence>
<name>A0A1N7PAK7_9BACL</name>
<evidence type="ECO:0008006" key="4">
    <source>
        <dbReference type="Google" id="ProtNLM"/>
    </source>
</evidence>
<evidence type="ECO:0000313" key="3">
    <source>
        <dbReference type="Proteomes" id="UP000186156"/>
    </source>
</evidence>
<gene>
    <name evidence="2" type="ORF">SAMN05421799_11262</name>
</gene>
<keyword evidence="3" id="KW-1185">Reference proteome</keyword>
<evidence type="ECO:0000313" key="2">
    <source>
        <dbReference type="EMBL" id="SIT07665.1"/>
    </source>
</evidence>
<accession>A0A1N7PAK7</accession>
<feature type="transmembrane region" description="Helical" evidence="1">
    <location>
        <begin position="102"/>
        <end position="131"/>
    </location>
</feature>
<keyword evidence="1" id="KW-0812">Transmembrane</keyword>
<dbReference type="AlphaFoldDB" id="A0A1N7PAK7"/>
<feature type="transmembrane region" description="Helical" evidence="1">
    <location>
        <begin position="366"/>
        <end position="391"/>
    </location>
</feature>
<keyword evidence="1" id="KW-1133">Transmembrane helix</keyword>
<dbReference type="OrthoDB" id="2379640at2"/>
<feature type="transmembrane region" description="Helical" evidence="1">
    <location>
        <begin position="143"/>
        <end position="173"/>
    </location>
</feature>
<reference evidence="3" key="1">
    <citation type="submission" date="2017-01" db="EMBL/GenBank/DDBJ databases">
        <authorList>
            <person name="Varghese N."/>
            <person name="Submissions S."/>
        </authorList>
    </citation>
    <scope>NUCLEOTIDE SEQUENCE [LARGE SCALE GENOMIC DNA]</scope>
    <source>
        <strain evidence="3">DSM 16176</strain>
    </source>
</reference>